<reference evidence="6" key="1">
    <citation type="submission" date="2019-08" db="EMBL/GenBank/DDBJ databases">
        <authorList>
            <person name="Kucharzyk K."/>
            <person name="Murdoch R.W."/>
            <person name="Higgins S."/>
            <person name="Loffler F."/>
        </authorList>
    </citation>
    <scope>NUCLEOTIDE SEQUENCE</scope>
</reference>
<gene>
    <name evidence="6" type="ORF">SDC9_204666</name>
</gene>
<sequence>MDPQLNGSAGNLNVPDVRLTKEADVFFEEMGPYEIGEFRFEMQHIPGHSPGSTVFIFRENGFAIVGDVIFKGSVGRSDLPGGSHTTLIEGIQKYIVTLPGETVLFPGHGDPTTVREEIYSNPYLNGATR</sequence>
<feature type="domain" description="Metallo-beta-lactamase" evidence="5">
    <location>
        <begin position="25"/>
        <end position="108"/>
    </location>
</feature>
<comment type="caution">
    <text evidence="6">The sequence shown here is derived from an EMBL/GenBank/DDBJ whole genome shotgun (WGS) entry which is preliminary data.</text>
</comment>
<dbReference type="InterPro" id="IPR001279">
    <property type="entry name" value="Metallo-B-lactamas"/>
</dbReference>
<evidence type="ECO:0000256" key="4">
    <source>
        <dbReference type="ARBA" id="ARBA00022833"/>
    </source>
</evidence>
<name>A0A645J1I4_9ZZZZ</name>
<evidence type="ECO:0000256" key="3">
    <source>
        <dbReference type="ARBA" id="ARBA00022801"/>
    </source>
</evidence>
<dbReference type="Pfam" id="PF00753">
    <property type="entry name" value="Lactamase_B"/>
    <property type="match status" value="1"/>
</dbReference>
<dbReference type="AlphaFoldDB" id="A0A645J1I4"/>
<organism evidence="6">
    <name type="scientific">bioreactor metagenome</name>
    <dbReference type="NCBI Taxonomy" id="1076179"/>
    <lineage>
        <taxon>unclassified sequences</taxon>
        <taxon>metagenomes</taxon>
        <taxon>ecological metagenomes</taxon>
    </lineage>
</organism>
<proteinExistence type="predicted"/>
<dbReference type="Gene3D" id="3.60.15.10">
    <property type="entry name" value="Ribonuclease Z/Hydroxyacylglutathione hydrolase-like"/>
    <property type="match status" value="1"/>
</dbReference>
<accession>A0A645J1I4</accession>
<dbReference type="PANTHER" id="PTHR46233:SF3">
    <property type="entry name" value="HYDROXYACYLGLUTATHIONE HYDROLASE GLOC"/>
    <property type="match status" value="1"/>
</dbReference>
<dbReference type="PANTHER" id="PTHR46233">
    <property type="entry name" value="HYDROXYACYLGLUTATHIONE HYDROLASE GLOC"/>
    <property type="match status" value="1"/>
</dbReference>
<evidence type="ECO:0000256" key="1">
    <source>
        <dbReference type="ARBA" id="ARBA00001947"/>
    </source>
</evidence>
<keyword evidence="2" id="KW-0479">Metal-binding</keyword>
<evidence type="ECO:0000313" key="6">
    <source>
        <dbReference type="EMBL" id="MPN56972.1"/>
    </source>
</evidence>
<dbReference type="GO" id="GO:0046872">
    <property type="term" value="F:metal ion binding"/>
    <property type="evidence" value="ECO:0007669"/>
    <property type="project" value="UniProtKB-KW"/>
</dbReference>
<protein>
    <submittedName>
        <fullName evidence="6">Putative metallo-hydrolase</fullName>
        <ecNumber evidence="6">3.-.-.-</ecNumber>
    </submittedName>
</protein>
<dbReference type="InterPro" id="IPR036866">
    <property type="entry name" value="RibonucZ/Hydroxyglut_hydro"/>
</dbReference>
<keyword evidence="3 6" id="KW-0378">Hydrolase</keyword>
<comment type="cofactor">
    <cofactor evidence="1">
        <name>Zn(2+)</name>
        <dbReference type="ChEBI" id="CHEBI:29105"/>
    </cofactor>
</comment>
<keyword evidence="4" id="KW-0862">Zinc</keyword>
<dbReference type="InterPro" id="IPR051453">
    <property type="entry name" value="MBL_Glyoxalase_II"/>
</dbReference>
<dbReference type="SUPFAM" id="SSF56281">
    <property type="entry name" value="Metallo-hydrolase/oxidoreductase"/>
    <property type="match status" value="1"/>
</dbReference>
<dbReference type="EC" id="3.-.-.-" evidence="6"/>
<evidence type="ECO:0000256" key="2">
    <source>
        <dbReference type="ARBA" id="ARBA00022723"/>
    </source>
</evidence>
<dbReference type="EMBL" id="VSSQ01127932">
    <property type="protein sequence ID" value="MPN56972.1"/>
    <property type="molecule type" value="Genomic_DNA"/>
</dbReference>
<evidence type="ECO:0000259" key="5">
    <source>
        <dbReference type="Pfam" id="PF00753"/>
    </source>
</evidence>
<dbReference type="GO" id="GO:0016787">
    <property type="term" value="F:hydrolase activity"/>
    <property type="evidence" value="ECO:0007669"/>
    <property type="project" value="UniProtKB-KW"/>
</dbReference>